<keyword evidence="3" id="KW-0560">Oxidoreductase</keyword>
<evidence type="ECO:0000313" key="4">
    <source>
        <dbReference type="EMBL" id="KAK7736150.1"/>
    </source>
</evidence>
<dbReference type="InterPro" id="IPR002347">
    <property type="entry name" value="SDR_fam"/>
</dbReference>
<dbReference type="PRINTS" id="PR00081">
    <property type="entry name" value="GDHRDH"/>
</dbReference>
<dbReference type="CDD" id="cd05233">
    <property type="entry name" value="SDR_c"/>
    <property type="match status" value="1"/>
</dbReference>
<dbReference type="PROSITE" id="PS00061">
    <property type="entry name" value="ADH_SHORT"/>
    <property type="match status" value="1"/>
</dbReference>
<comment type="similarity">
    <text evidence="1">Belongs to the short-chain dehydrogenases/reductases (SDR) family.</text>
</comment>
<dbReference type="PRINTS" id="PR00080">
    <property type="entry name" value="SDRFAMILY"/>
</dbReference>
<dbReference type="Gene3D" id="3.40.50.720">
    <property type="entry name" value="NAD(P)-binding Rossmann-like Domain"/>
    <property type="match status" value="1"/>
</dbReference>
<evidence type="ECO:0000256" key="3">
    <source>
        <dbReference type="ARBA" id="ARBA00023002"/>
    </source>
</evidence>
<organism evidence="4 5">
    <name type="scientific">Cytospora paraplurivora</name>
    <dbReference type="NCBI Taxonomy" id="2898453"/>
    <lineage>
        <taxon>Eukaryota</taxon>
        <taxon>Fungi</taxon>
        <taxon>Dikarya</taxon>
        <taxon>Ascomycota</taxon>
        <taxon>Pezizomycotina</taxon>
        <taxon>Sordariomycetes</taxon>
        <taxon>Sordariomycetidae</taxon>
        <taxon>Diaporthales</taxon>
        <taxon>Cytosporaceae</taxon>
        <taxon>Cytospora</taxon>
    </lineage>
</organism>
<comment type="caution">
    <text evidence="4">The sequence shown here is derived from an EMBL/GenBank/DDBJ whole genome shotgun (WGS) entry which is preliminary data.</text>
</comment>
<name>A0AAN9U1S0_9PEZI</name>
<proteinExistence type="inferred from homology"/>
<keyword evidence="2" id="KW-0521">NADP</keyword>
<dbReference type="FunFam" id="3.40.50.720:FF:000374">
    <property type="entry name" value="3-oxoacyl-(Acyl-carrier-protein) reductase"/>
    <property type="match status" value="1"/>
</dbReference>
<dbReference type="EMBL" id="JAJSPL020000035">
    <property type="protein sequence ID" value="KAK7736150.1"/>
    <property type="molecule type" value="Genomic_DNA"/>
</dbReference>
<dbReference type="PANTHER" id="PTHR48107:SF7">
    <property type="entry name" value="RE15974P"/>
    <property type="match status" value="1"/>
</dbReference>
<accession>A0AAN9U1S0</accession>
<dbReference type="GO" id="GO:0016614">
    <property type="term" value="F:oxidoreductase activity, acting on CH-OH group of donors"/>
    <property type="evidence" value="ECO:0007669"/>
    <property type="project" value="UniProtKB-ARBA"/>
</dbReference>
<gene>
    <name evidence="4" type="ORF">SLS53_007178</name>
</gene>
<dbReference type="InterPro" id="IPR020904">
    <property type="entry name" value="Sc_DH/Rdtase_CS"/>
</dbReference>
<evidence type="ECO:0000313" key="5">
    <source>
        <dbReference type="Proteomes" id="UP001320245"/>
    </source>
</evidence>
<evidence type="ECO:0000256" key="2">
    <source>
        <dbReference type="ARBA" id="ARBA00022857"/>
    </source>
</evidence>
<dbReference type="Proteomes" id="UP001320245">
    <property type="component" value="Unassembled WGS sequence"/>
</dbReference>
<evidence type="ECO:0000256" key="1">
    <source>
        <dbReference type="ARBA" id="ARBA00006484"/>
    </source>
</evidence>
<dbReference type="Pfam" id="PF13561">
    <property type="entry name" value="adh_short_C2"/>
    <property type="match status" value="1"/>
</dbReference>
<dbReference type="AlphaFoldDB" id="A0AAN9U1S0"/>
<protein>
    <submittedName>
        <fullName evidence="4">Uncharacterized protein</fullName>
    </submittedName>
</protein>
<sequence>MSDRSTPALPLLGKTAIVTGASRGIGTGIASKLASDGANWLKVLRQVILGYTSPGSAPKVKELQERIEALPHKPKSHAVQADLGQLEGPKNFVDELLKWSSGDLKIDILVNNAATLTMRNLSEVTLEDYEYMYNVNVRGTLFLTQAILPYLQPKGRIINLSSVGARDTIKGGSLYASSKAAIEGLTRIWAAELGGNGTTVNAVSPGPVLSDMLDKVPEELKQLQKSQTHVENRFGTVEEIANVVGLVASPAASWISGQCINASGGLQTV</sequence>
<keyword evidence="5" id="KW-1185">Reference proteome</keyword>
<dbReference type="InterPro" id="IPR036291">
    <property type="entry name" value="NAD(P)-bd_dom_sf"/>
</dbReference>
<dbReference type="SUPFAM" id="SSF51735">
    <property type="entry name" value="NAD(P)-binding Rossmann-fold domains"/>
    <property type="match status" value="1"/>
</dbReference>
<dbReference type="PANTHER" id="PTHR48107">
    <property type="entry name" value="NADPH-DEPENDENT ALDEHYDE REDUCTASE-LIKE PROTEIN, CHLOROPLASTIC-RELATED"/>
    <property type="match status" value="1"/>
</dbReference>
<reference evidence="4 5" key="1">
    <citation type="journal article" date="2023" name="PLoS ONE">
        <title>Cytospora paraplurivora sp. nov. isolated from orchards with fruit tree decline syndrome in Ontario, Canada.</title>
        <authorList>
            <person name="Ilyukhin E."/>
            <person name="Nguyen H.D.T."/>
            <person name="Castle A.J."/>
            <person name="Ellouze W."/>
        </authorList>
    </citation>
    <scope>NUCLEOTIDE SEQUENCE [LARGE SCALE GENOMIC DNA]</scope>
    <source>
        <strain evidence="4 5">FDS-564</strain>
    </source>
</reference>